<dbReference type="InterPro" id="IPR036397">
    <property type="entry name" value="RNaseH_sf"/>
</dbReference>
<dbReference type="EMBL" id="FR824248">
    <property type="protein sequence ID" value="CCA23683.1"/>
    <property type="molecule type" value="Genomic_DNA"/>
</dbReference>
<evidence type="ECO:0000313" key="2">
    <source>
        <dbReference type="EMBL" id="CCA17208.1"/>
    </source>
</evidence>
<dbReference type="AlphaFoldDB" id="F0W7V5"/>
<sequence length="181" mass="20730">MPRGSGLLDFEKGQVSTMHATETIQRVIARIIGSSKTIVNAFLRNPEGYNTMRRPGRRSRLTPATVGRIVRAPQTGQYNSSQIVSTLNLTVSTRSVRNILAREDTLRYVKRKSIPMLTKAHTLVHLEWAREFMSFGEKWESVIFSDEKKFNLDGPDGLQYYWHDLRHEEPVFSNRQAGADH</sequence>
<reference evidence="2" key="2">
    <citation type="submission" date="2011-02" db="EMBL/GenBank/DDBJ databases">
        <authorList>
            <person name="MacLean D."/>
        </authorList>
    </citation>
    <scope>NUCLEOTIDE SEQUENCE</scope>
</reference>
<dbReference type="HOGENOM" id="CLU_033666_10_0_1"/>
<evidence type="ECO:0000313" key="3">
    <source>
        <dbReference type="EMBL" id="CCA23683.1"/>
    </source>
</evidence>
<evidence type="ECO:0000259" key="1">
    <source>
        <dbReference type="Pfam" id="PF11427"/>
    </source>
</evidence>
<organism evidence="2">
    <name type="scientific">Albugo laibachii Nc14</name>
    <dbReference type="NCBI Taxonomy" id="890382"/>
    <lineage>
        <taxon>Eukaryota</taxon>
        <taxon>Sar</taxon>
        <taxon>Stramenopiles</taxon>
        <taxon>Oomycota</taxon>
        <taxon>Peronosporomycetes</taxon>
        <taxon>Albuginales</taxon>
        <taxon>Albuginaceae</taxon>
        <taxon>Albugo</taxon>
    </lineage>
</organism>
<accession>F0W7V5</accession>
<feature type="domain" description="Tc3 transposase DNA binding" evidence="1">
    <location>
        <begin position="3"/>
        <end position="51"/>
    </location>
</feature>
<reference evidence="2" key="1">
    <citation type="journal article" date="2011" name="PLoS Biol.">
        <title>Gene gain and loss during evolution of obligate parasitism in the white rust pathogen of Arabidopsis thaliana.</title>
        <authorList>
            <person name="Kemen E."/>
            <person name="Gardiner A."/>
            <person name="Schultz-Larsen T."/>
            <person name="Kemen A.C."/>
            <person name="Balmuth A.L."/>
            <person name="Robert-Seilaniantz A."/>
            <person name="Bailey K."/>
            <person name="Holub E."/>
            <person name="Studholme D.J."/>
            <person name="Maclean D."/>
            <person name="Jones J.D."/>
        </authorList>
    </citation>
    <scope>NUCLEOTIDE SEQUENCE</scope>
</reference>
<protein>
    <submittedName>
        <fullName evidence="3">Protein T04A11.11 putative</fullName>
    </submittedName>
</protein>
<proteinExistence type="predicted"/>
<dbReference type="EMBL" id="FR824077">
    <property type="protein sequence ID" value="CCA17208.1"/>
    <property type="molecule type" value="Genomic_DNA"/>
</dbReference>
<dbReference type="Gene3D" id="1.10.10.60">
    <property type="entry name" value="Homeodomain-like"/>
    <property type="match status" value="1"/>
</dbReference>
<dbReference type="Gene3D" id="3.30.420.10">
    <property type="entry name" value="Ribonuclease H-like superfamily/Ribonuclease H"/>
    <property type="match status" value="1"/>
</dbReference>
<gene>
    <name evidence="2" type="primary">AlNc14C32G2906</name>
    <name evidence="3" type="synonym">AlNc14C203G8734</name>
    <name evidence="2" type="ORF">ALNC14_033510</name>
    <name evidence="3" type="ORF">ALNC14_098270</name>
</gene>
<dbReference type="InterPro" id="IPR025898">
    <property type="entry name" value="Tc3_transposase_DNA-bd_dom"/>
</dbReference>
<dbReference type="Pfam" id="PF11427">
    <property type="entry name" value="HTH_Tnp_Tc3_1"/>
    <property type="match status" value="1"/>
</dbReference>
<name>F0W7V5_9STRA</name>
<dbReference type="GO" id="GO:0003677">
    <property type="term" value="F:DNA binding"/>
    <property type="evidence" value="ECO:0007669"/>
    <property type="project" value="InterPro"/>
</dbReference>